<gene>
    <name evidence="1" type="ORF">CAEBREN_30133</name>
</gene>
<dbReference type="EMBL" id="GL379819">
    <property type="protein sequence ID" value="EGT47141.1"/>
    <property type="molecule type" value="Genomic_DNA"/>
</dbReference>
<sequence>MRRSHCERNGLSMPGVPTHNKRLRIKIKKKKKRDVECIAPRERVVHPCCKWRQPDQ</sequence>
<organism evidence="2">
    <name type="scientific">Caenorhabditis brenneri</name>
    <name type="common">Nematode worm</name>
    <dbReference type="NCBI Taxonomy" id="135651"/>
    <lineage>
        <taxon>Eukaryota</taxon>
        <taxon>Metazoa</taxon>
        <taxon>Ecdysozoa</taxon>
        <taxon>Nematoda</taxon>
        <taxon>Chromadorea</taxon>
        <taxon>Rhabditida</taxon>
        <taxon>Rhabditina</taxon>
        <taxon>Rhabditomorpha</taxon>
        <taxon>Rhabditoidea</taxon>
        <taxon>Rhabditidae</taxon>
        <taxon>Peloderinae</taxon>
        <taxon>Caenorhabditis</taxon>
    </lineage>
</organism>
<evidence type="ECO:0000313" key="1">
    <source>
        <dbReference type="EMBL" id="EGT47141.1"/>
    </source>
</evidence>
<proteinExistence type="predicted"/>
<dbReference type="AlphaFoldDB" id="G0MY31"/>
<dbReference type="Proteomes" id="UP000008068">
    <property type="component" value="Unassembled WGS sequence"/>
</dbReference>
<dbReference type="InParanoid" id="G0MY31"/>
<dbReference type="HOGENOM" id="CLU_3016150_0_0_1"/>
<evidence type="ECO:0000313" key="2">
    <source>
        <dbReference type="Proteomes" id="UP000008068"/>
    </source>
</evidence>
<keyword evidence="2" id="KW-1185">Reference proteome</keyword>
<reference evidence="2" key="1">
    <citation type="submission" date="2011-07" db="EMBL/GenBank/DDBJ databases">
        <authorList>
            <consortium name="Caenorhabditis brenneri Sequencing and Analysis Consortium"/>
            <person name="Wilson R.K."/>
        </authorList>
    </citation>
    <scope>NUCLEOTIDE SEQUENCE [LARGE SCALE GENOMIC DNA]</scope>
    <source>
        <strain evidence="2">PB2801</strain>
    </source>
</reference>
<accession>G0MY31</accession>
<protein>
    <submittedName>
        <fullName evidence="1">Uncharacterized protein</fullName>
    </submittedName>
</protein>
<name>G0MY31_CAEBE</name>